<dbReference type="InterPro" id="IPR027417">
    <property type="entry name" value="P-loop_NTPase"/>
</dbReference>
<dbReference type="EMBL" id="CP003344">
    <property type="protein sequence ID" value="AGA67593.1"/>
    <property type="molecule type" value="Genomic_DNA"/>
</dbReference>
<evidence type="ECO:0000259" key="13">
    <source>
        <dbReference type="SMART" id="SM00382"/>
    </source>
</evidence>
<evidence type="ECO:0000256" key="1">
    <source>
        <dbReference type="ARBA" id="ARBA00006360"/>
    </source>
</evidence>
<evidence type="ECO:0000313" key="15">
    <source>
        <dbReference type="Proteomes" id="UP000010797"/>
    </source>
</evidence>
<reference evidence="15" key="1">
    <citation type="submission" date="2012-02" db="EMBL/GenBank/DDBJ databases">
        <title>Complete sequence of Desulfitobacterium dichloroeliminans LMG P-21439.</title>
        <authorList>
            <person name="Lucas S."/>
            <person name="Han J."/>
            <person name="Lapidus A."/>
            <person name="Cheng J.-F."/>
            <person name="Goodwin L."/>
            <person name="Pitluck S."/>
            <person name="Peters L."/>
            <person name="Ovchinnikova G."/>
            <person name="Teshima H."/>
            <person name="Detter J.C."/>
            <person name="Han C."/>
            <person name="Tapia R."/>
            <person name="Land M."/>
            <person name="Hauser L."/>
            <person name="Kyrpides N."/>
            <person name="Ivanova N."/>
            <person name="Pagani I."/>
            <person name="Kruse T."/>
            <person name="de Vos W.M."/>
            <person name="Boon N."/>
            <person name="Smidt H."/>
            <person name="Woyke T."/>
        </authorList>
    </citation>
    <scope>NUCLEOTIDE SEQUENCE [LARGE SCALE GENOMIC DNA]</scope>
    <source>
        <strain evidence="15">LMG P-21439 / DCA1</strain>
    </source>
</reference>
<keyword evidence="4" id="KW-0548">Nucleotidyltransferase</keyword>
<dbReference type="PRINTS" id="PR00300">
    <property type="entry name" value="CLPPROTEASEA"/>
</dbReference>
<accession>L0F3U3</accession>
<dbReference type="FunFam" id="1.10.8.60:FF:000013">
    <property type="entry name" value="DNA polymerase III subunit gamma/tau"/>
    <property type="match status" value="1"/>
</dbReference>
<dbReference type="Pfam" id="PF12169">
    <property type="entry name" value="DNA_pol3_gamma3"/>
    <property type="match status" value="1"/>
</dbReference>
<dbReference type="GO" id="GO:0046872">
    <property type="term" value="F:metal ion binding"/>
    <property type="evidence" value="ECO:0007669"/>
    <property type="project" value="UniProtKB-KW"/>
</dbReference>
<protein>
    <recommendedName>
        <fullName evidence="2">DNA-directed DNA polymerase</fullName>
        <ecNumber evidence="2">2.7.7.7</ecNumber>
    </recommendedName>
</protein>
<dbReference type="GO" id="GO:0009360">
    <property type="term" value="C:DNA polymerase III complex"/>
    <property type="evidence" value="ECO:0007669"/>
    <property type="project" value="InterPro"/>
</dbReference>
<comment type="similarity">
    <text evidence="1">Belongs to the DnaX/STICHEL family.</text>
</comment>
<evidence type="ECO:0000256" key="10">
    <source>
        <dbReference type="ARBA" id="ARBA00022932"/>
    </source>
</evidence>
<sequence length="560" mass="62444">MAYLALYREWRPKNFRDMVGQEHVTKTLINALAQNKVAHAYLFSGPRGTGKTTTAKVLAKALNCEHRDGVEPCNQCASCLSIDQGSAMEVYEIDAASNRGIDEIRDLRDKVRLSAGESKTKVYIIDEVHMLTTEAFNALLKTLEEPPERVVFILATTEVHKIPLTILSRVQRFEFHRIPLEQIQNHLEKVCQAIGRDVDEEALQVIAQKSEGGLRDALSILDQCLLLDGKLGVVQVYQVLGMVGEEFSAQLVDQLAEGNYAATLARLGDGINQGMDPRQIIRELLEYLRQALLYAATQAFPQIAPHLKEKLAFQCEKIGLKTLLQWIGILLQGESQLKYAANARLAAELLLVQVIYDSEKDGSQDSPQVLQRLQEIEEEIKNLSKGHVIQKESRQDSAPKLKEAALGPTPSKKESHAKSTTQPLDHNDSERQSHSPQSIQQIQGRWNDVLEQVRKEKKSTHAFLMEGKPVELDGDGLVIVFKDGLSFHRDKVKQKENRETIEQVLKSLFGCSLTLQCVLEGEYGKGESSANPEAGDDSLENPLLKKAADLFGSDLVVIKE</sequence>
<evidence type="ECO:0000256" key="4">
    <source>
        <dbReference type="ARBA" id="ARBA00022695"/>
    </source>
</evidence>
<dbReference type="InterPro" id="IPR048448">
    <property type="entry name" value="DnaX-like_C"/>
</dbReference>
<dbReference type="HOGENOM" id="CLU_006229_0_8_9"/>
<dbReference type="Gene3D" id="1.20.272.10">
    <property type="match status" value="1"/>
</dbReference>
<dbReference type="Pfam" id="PF13177">
    <property type="entry name" value="DNA_pol3_delta2"/>
    <property type="match status" value="1"/>
</dbReference>
<dbReference type="EC" id="2.7.7.7" evidence="2"/>
<dbReference type="OrthoDB" id="9810148at2"/>
<dbReference type="Proteomes" id="UP000010797">
    <property type="component" value="Chromosome"/>
</dbReference>
<keyword evidence="5" id="KW-0235">DNA replication</keyword>
<dbReference type="InterPro" id="IPR008921">
    <property type="entry name" value="DNA_pol3_clamp-load_cplx_C"/>
</dbReference>
<evidence type="ECO:0000256" key="12">
    <source>
        <dbReference type="SAM" id="MobiDB-lite"/>
    </source>
</evidence>
<organism evidence="14 15">
    <name type="scientific">Desulfitobacterium dichloroeliminans (strain LMG P-21439 / DCA1)</name>
    <dbReference type="NCBI Taxonomy" id="871963"/>
    <lineage>
        <taxon>Bacteria</taxon>
        <taxon>Bacillati</taxon>
        <taxon>Bacillota</taxon>
        <taxon>Clostridia</taxon>
        <taxon>Eubacteriales</taxon>
        <taxon>Desulfitobacteriaceae</taxon>
        <taxon>Desulfitobacterium</taxon>
    </lineage>
</organism>
<keyword evidence="9" id="KW-0067">ATP-binding</keyword>
<keyword evidence="6" id="KW-0479">Metal-binding</keyword>
<dbReference type="InterPro" id="IPR045085">
    <property type="entry name" value="HLD_clamp_pol_III_gamma_tau"/>
</dbReference>
<dbReference type="PANTHER" id="PTHR11669">
    <property type="entry name" value="REPLICATION FACTOR C / DNA POLYMERASE III GAMMA-TAU SUBUNIT"/>
    <property type="match status" value="1"/>
</dbReference>
<evidence type="ECO:0000256" key="8">
    <source>
        <dbReference type="ARBA" id="ARBA00022833"/>
    </source>
</evidence>
<dbReference type="CDD" id="cd18137">
    <property type="entry name" value="HLD_clamp_pol_III_gamma_tau"/>
    <property type="match status" value="1"/>
</dbReference>
<evidence type="ECO:0000256" key="6">
    <source>
        <dbReference type="ARBA" id="ARBA00022723"/>
    </source>
</evidence>
<evidence type="ECO:0000313" key="14">
    <source>
        <dbReference type="EMBL" id="AGA67593.1"/>
    </source>
</evidence>
<dbReference type="FunFam" id="3.40.50.300:FF:000014">
    <property type="entry name" value="DNA polymerase III subunit gamma/tau"/>
    <property type="match status" value="1"/>
</dbReference>
<dbReference type="PANTHER" id="PTHR11669:SF0">
    <property type="entry name" value="PROTEIN STICHEL-LIKE 2"/>
    <property type="match status" value="1"/>
</dbReference>
<gene>
    <name evidence="14" type="ordered locus">Desdi_0020</name>
</gene>
<dbReference type="InterPro" id="IPR050238">
    <property type="entry name" value="DNA_Rep/Repair_Clamp_Loader"/>
</dbReference>
<evidence type="ECO:0000256" key="11">
    <source>
        <dbReference type="ARBA" id="ARBA00049244"/>
    </source>
</evidence>
<dbReference type="NCBIfam" id="NF004046">
    <property type="entry name" value="PRK05563.1"/>
    <property type="match status" value="1"/>
</dbReference>
<dbReference type="STRING" id="871963.Desdi_0020"/>
<keyword evidence="15" id="KW-1185">Reference proteome</keyword>
<dbReference type="InterPro" id="IPR001270">
    <property type="entry name" value="ClpA/B"/>
</dbReference>
<feature type="compositionally biased region" description="Basic and acidic residues" evidence="12">
    <location>
        <begin position="389"/>
        <end position="403"/>
    </location>
</feature>
<keyword evidence="7" id="KW-0547">Nucleotide-binding</keyword>
<dbReference type="Pfam" id="PF20964">
    <property type="entry name" value="DnaX_C"/>
    <property type="match status" value="1"/>
</dbReference>
<feature type="domain" description="AAA+ ATPase" evidence="13">
    <location>
        <begin position="37"/>
        <end position="180"/>
    </location>
</feature>
<dbReference type="InterPro" id="IPR012763">
    <property type="entry name" value="DNA_pol_III_sug/sutau_N"/>
</dbReference>
<dbReference type="GO" id="GO:0005524">
    <property type="term" value="F:ATP binding"/>
    <property type="evidence" value="ECO:0007669"/>
    <property type="project" value="UniProtKB-KW"/>
</dbReference>
<keyword evidence="10" id="KW-0239">DNA-directed DNA polymerase</keyword>
<name>L0F3U3_DESDL</name>
<evidence type="ECO:0000256" key="3">
    <source>
        <dbReference type="ARBA" id="ARBA00022679"/>
    </source>
</evidence>
<dbReference type="Gene3D" id="3.40.50.300">
    <property type="entry name" value="P-loop containing nucleotide triphosphate hydrolases"/>
    <property type="match status" value="1"/>
</dbReference>
<dbReference type="KEGG" id="ddl:Desdi_0020"/>
<evidence type="ECO:0000256" key="9">
    <source>
        <dbReference type="ARBA" id="ARBA00022840"/>
    </source>
</evidence>
<dbReference type="Pfam" id="PF22608">
    <property type="entry name" value="DNAX_ATPase_lid"/>
    <property type="match status" value="1"/>
</dbReference>
<keyword evidence="3" id="KW-0808">Transferase</keyword>
<feature type="region of interest" description="Disordered" evidence="12">
    <location>
        <begin position="384"/>
        <end position="441"/>
    </location>
</feature>
<comment type="catalytic activity">
    <reaction evidence="11">
        <text>DNA(n) + a 2'-deoxyribonucleoside 5'-triphosphate = DNA(n+1) + diphosphate</text>
        <dbReference type="Rhea" id="RHEA:22508"/>
        <dbReference type="Rhea" id="RHEA-COMP:17339"/>
        <dbReference type="Rhea" id="RHEA-COMP:17340"/>
        <dbReference type="ChEBI" id="CHEBI:33019"/>
        <dbReference type="ChEBI" id="CHEBI:61560"/>
        <dbReference type="ChEBI" id="CHEBI:173112"/>
        <dbReference type="EC" id="2.7.7.7"/>
    </reaction>
</comment>
<evidence type="ECO:0000256" key="5">
    <source>
        <dbReference type="ARBA" id="ARBA00022705"/>
    </source>
</evidence>
<dbReference type="GO" id="GO:0003887">
    <property type="term" value="F:DNA-directed DNA polymerase activity"/>
    <property type="evidence" value="ECO:0007669"/>
    <property type="project" value="UniProtKB-KW"/>
</dbReference>
<dbReference type="InterPro" id="IPR003593">
    <property type="entry name" value="AAA+_ATPase"/>
</dbReference>
<evidence type="ECO:0000256" key="7">
    <source>
        <dbReference type="ARBA" id="ARBA00022741"/>
    </source>
</evidence>
<dbReference type="Gene3D" id="1.10.8.60">
    <property type="match status" value="1"/>
</dbReference>
<dbReference type="GO" id="GO:0006261">
    <property type="term" value="P:DNA-templated DNA replication"/>
    <property type="evidence" value="ECO:0007669"/>
    <property type="project" value="TreeGrafter"/>
</dbReference>
<evidence type="ECO:0000256" key="2">
    <source>
        <dbReference type="ARBA" id="ARBA00012417"/>
    </source>
</evidence>
<dbReference type="SMART" id="SM00382">
    <property type="entry name" value="AAA"/>
    <property type="match status" value="1"/>
</dbReference>
<dbReference type="GO" id="GO:0003677">
    <property type="term" value="F:DNA binding"/>
    <property type="evidence" value="ECO:0007669"/>
    <property type="project" value="InterPro"/>
</dbReference>
<dbReference type="CDD" id="cd00009">
    <property type="entry name" value="AAA"/>
    <property type="match status" value="1"/>
</dbReference>
<dbReference type="AlphaFoldDB" id="L0F3U3"/>
<dbReference type="eggNOG" id="COG2812">
    <property type="taxonomic scope" value="Bacteria"/>
</dbReference>
<proteinExistence type="inferred from homology"/>
<keyword evidence="8" id="KW-0862">Zinc</keyword>
<dbReference type="SUPFAM" id="SSF48019">
    <property type="entry name" value="post-AAA+ oligomerization domain-like"/>
    <property type="match status" value="1"/>
</dbReference>
<dbReference type="SUPFAM" id="SSF52540">
    <property type="entry name" value="P-loop containing nucleoside triphosphate hydrolases"/>
    <property type="match status" value="1"/>
</dbReference>
<dbReference type="NCBIfam" id="TIGR02397">
    <property type="entry name" value="dnaX_nterm"/>
    <property type="match status" value="1"/>
</dbReference>
<dbReference type="InterPro" id="IPR022754">
    <property type="entry name" value="DNA_pol_III_gamma-3"/>
</dbReference>
<dbReference type="RefSeq" id="WP_015260600.1">
    <property type="nucleotide sequence ID" value="NC_019903.1"/>
</dbReference>